<dbReference type="Proteomes" id="UP000199478">
    <property type="component" value="Unassembled WGS sequence"/>
</dbReference>
<evidence type="ECO:0000313" key="2">
    <source>
        <dbReference type="Proteomes" id="UP000199478"/>
    </source>
</evidence>
<dbReference type="STRING" id="390270.SAMN04488005_0535"/>
<evidence type="ECO:0000313" key="1">
    <source>
        <dbReference type="EMBL" id="SFR33685.1"/>
    </source>
</evidence>
<reference evidence="2" key="1">
    <citation type="submission" date="2016-10" db="EMBL/GenBank/DDBJ databases">
        <authorList>
            <person name="Varghese N."/>
            <person name="Submissions S."/>
        </authorList>
    </citation>
    <scope>NUCLEOTIDE SEQUENCE [LARGE SCALE GENOMIC DNA]</scope>
    <source>
        <strain evidence="2">DSM 26879</strain>
    </source>
</reference>
<organism evidence="1 2">
    <name type="scientific">Yoonia tamlensis</name>
    <dbReference type="NCBI Taxonomy" id="390270"/>
    <lineage>
        <taxon>Bacteria</taxon>
        <taxon>Pseudomonadati</taxon>
        <taxon>Pseudomonadota</taxon>
        <taxon>Alphaproteobacteria</taxon>
        <taxon>Rhodobacterales</taxon>
        <taxon>Paracoccaceae</taxon>
        <taxon>Yoonia</taxon>
    </lineage>
</organism>
<evidence type="ECO:0008006" key="3">
    <source>
        <dbReference type="Google" id="ProtNLM"/>
    </source>
</evidence>
<dbReference type="EMBL" id="FOYP01000001">
    <property type="protein sequence ID" value="SFR33685.1"/>
    <property type="molecule type" value="Genomic_DNA"/>
</dbReference>
<dbReference type="AlphaFoldDB" id="A0A1I6FUP8"/>
<accession>A0A1I6FUP8</accession>
<dbReference type="PROSITE" id="PS51257">
    <property type="entry name" value="PROKAR_LIPOPROTEIN"/>
    <property type="match status" value="1"/>
</dbReference>
<proteinExistence type="predicted"/>
<gene>
    <name evidence="1" type="ORF">SAMN04488005_0535</name>
</gene>
<dbReference type="RefSeq" id="WP_242650939.1">
    <property type="nucleotide sequence ID" value="NZ_FOYP01000001.1"/>
</dbReference>
<keyword evidence="2" id="KW-1185">Reference proteome</keyword>
<name>A0A1I6FUP8_9RHOB</name>
<sequence>MRYILVTAALVGMVSCGGGNRPSGVPSASGEISNACQSAGRSAASPALCGCVQSVANQTLNGRDQSRAAEFFADPQLAQDTRQSDNASSEAFWLRYKSFTELASQICVPAA</sequence>
<protein>
    <recommendedName>
        <fullName evidence="3">Arginine transporter</fullName>
    </recommendedName>
</protein>